<dbReference type="Proteomes" id="UP001165960">
    <property type="component" value="Unassembled WGS sequence"/>
</dbReference>
<sequence>MEEDKSEYGTKEIFLGERFTVGKEEEASADLEMTTGGTIIKGNNNKKQENNPDMAFKNL</sequence>
<accession>A0ACC2UQH5</accession>
<organism evidence="1 2">
    <name type="scientific">Entomophthora muscae</name>
    <dbReference type="NCBI Taxonomy" id="34485"/>
    <lineage>
        <taxon>Eukaryota</taxon>
        <taxon>Fungi</taxon>
        <taxon>Fungi incertae sedis</taxon>
        <taxon>Zoopagomycota</taxon>
        <taxon>Entomophthoromycotina</taxon>
        <taxon>Entomophthoromycetes</taxon>
        <taxon>Entomophthorales</taxon>
        <taxon>Entomophthoraceae</taxon>
        <taxon>Entomophthora</taxon>
    </lineage>
</organism>
<keyword evidence="2" id="KW-1185">Reference proteome</keyword>
<dbReference type="EMBL" id="QTSX02000066">
    <property type="protein sequence ID" value="KAJ9089088.1"/>
    <property type="molecule type" value="Genomic_DNA"/>
</dbReference>
<name>A0ACC2UQH5_9FUNG</name>
<evidence type="ECO:0000313" key="2">
    <source>
        <dbReference type="Proteomes" id="UP001165960"/>
    </source>
</evidence>
<gene>
    <name evidence="1" type="ORF">DSO57_1016359</name>
</gene>
<evidence type="ECO:0000313" key="1">
    <source>
        <dbReference type="EMBL" id="KAJ9089088.1"/>
    </source>
</evidence>
<comment type="caution">
    <text evidence="1">The sequence shown here is derived from an EMBL/GenBank/DDBJ whole genome shotgun (WGS) entry which is preliminary data.</text>
</comment>
<protein>
    <submittedName>
        <fullName evidence="1">Uncharacterized protein</fullName>
    </submittedName>
</protein>
<reference evidence="1" key="1">
    <citation type="submission" date="2022-04" db="EMBL/GenBank/DDBJ databases">
        <title>Genome of the entomopathogenic fungus Entomophthora muscae.</title>
        <authorList>
            <person name="Elya C."/>
            <person name="Lovett B.R."/>
            <person name="Lee E."/>
            <person name="Macias A.M."/>
            <person name="Hajek A.E."/>
            <person name="De Bivort B.L."/>
            <person name="Kasson M.T."/>
            <person name="De Fine Licht H.H."/>
            <person name="Stajich J.E."/>
        </authorList>
    </citation>
    <scope>NUCLEOTIDE SEQUENCE</scope>
    <source>
        <strain evidence="1">Berkeley</strain>
    </source>
</reference>
<proteinExistence type="predicted"/>